<comment type="caution">
    <text evidence="2">The sequence shown here is derived from an EMBL/GenBank/DDBJ whole genome shotgun (WGS) entry which is preliminary data.</text>
</comment>
<keyword evidence="3" id="KW-1185">Reference proteome</keyword>
<reference evidence="2 3" key="1">
    <citation type="submission" date="2019-02" db="EMBL/GenBank/DDBJ databases">
        <title>Genomic Encyclopedia of Type Strains, Phase IV (KMG-IV): sequencing the most valuable type-strain genomes for metagenomic binning, comparative biology and taxonomic classification.</title>
        <authorList>
            <person name="Goeker M."/>
        </authorList>
    </citation>
    <scope>NUCLEOTIDE SEQUENCE [LARGE SCALE GENOMIC DNA]</scope>
    <source>
        <strain evidence="2 3">DSM 28825</strain>
    </source>
</reference>
<gene>
    <name evidence="2" type="ORF">EV201_0217</name>
</gene>
<proteinExistence type="predicted"/>
<sequence>MFVLYIKSKKEFFLDGKKNELFFPEILNFLNLLVFYSLLLLLC</sequence>
<name>A0A4Q7VHS6_9BACT</name>
<dbReference type="EMBL" id="SHKN01000001">
    <property type="protein sequence ID" value="RZT95594.1"/>
    <property type="molecule type" value="Genomic_DNA"/>
</dbReference>
<accession>A0A4Q7VHS6</accession>
<dbReference type="AlphaFoldDB" id="A0A4Q7VHS6"/>
<keyword evidence="1" id="KW-0472">Membrane</keyword>
<keyword evidence="1" id="KW-1133">Transmembrane helix</keyword>
<feature type="transmembrane region" description="Helical" evidence="1">
    <location>
        <begin position="21"/>
        <end position="42"/>
    </location>
</feature>
<evidence type="ECO:0000313" key="3">
    <source>
        <dbReference type="Proteomes" id="UP000293562"/>
    </source>
</evidence>
<dbReference type="Proteomes" id="UP000293562">
    <property type="component" value="Unassembled WGS sequence"/>
</dbReference>
<keyword evidence="1" id="KW-0812">Transmembrane</keyword>
<evidence type="ECO:0000256" key="1">
    <source>
        <dbReference type="SAM" id="Phobius"/>
    </source>
</evidence>
<evidence type="ECO:0000313" key="2">
    <source>
        <dbReference type="EMBL" id="RZT95594.1"/>
    </source>
</evidence>
<organism evidence="2 3">
    <name type="scientific">Ancylomarina subtilis</name>
    <dbReference type="NCBI Taxonomy" id="1639035"/>
    <lineage>
        <taxon>Bacteria</taxon>
        <taxon>Pseudomonadati</taxon>
        <taxon>Bacteroidota</taxon>
        <taxon>Bacteroidia</taxon>
        <taxon>Marinilabiliales</taxon>
        <taxon>Marinifilaceae</taxon>
        <taxon>Ancylomarina</taxon>
    </lineage>
</organism>
<protein>
    <submittedName>
        <fullName evidence="2">Uncharacterized protein</fullName>
    </submittedName>
</protein>